<dbReference type="Proteomes" id="UP000001491">
    <property type="component" value="Chromosome"/>
</dbReference>
<evidence type="ECO:0000313" key="2">
    <source>
        <dbReference type="Proteomes" id="UP000001491"/>
    </source>
</evidence>
<sequence>MFLISISFGLFSLTTYCFISYNNTEINIQLFGIKTTAILVYSFITTKIVNKIYPKFGKTLLTIYTKKPEEVLAHLEKVNYWHPCNI</sequence>
<dbReference type="KEGG" id="mco:MCJ_001970"/>
<keyword evidence="2" id="KW-1185">Reference proteome</keyword>
<protein>
    <submittedName>
        <fullName evidence="1">Uncharacterized protein</fullName>
    </submittedName>
</protein>
<proteinExistence type="predicted"/>
<name>C5J5Z7_MESCH</name>
<evidence type="ECO:0000313" key="1">
    <source>
        <dbReference type="EMBL" id="CAT04889.1"/>
    </source>
</evidence>
<dbReference type="EMBL" id="FM864216">
    <property type="protein sequence ID" value="CAT04889.1"/>
    <property type="molecule type" value="Genomic_DNA"/>
</dbReference>
<organism evidence="1 2">
    <name type="scientific">Mesomycoplasma conjunctivae (strain ATCC 25834 / NCTC 10147 / HRC/581)</name>
    <name type="common">Mycoplasma conjunctivae</name>
    <dbReference type="NCBI Taxonomy" id="572263"/>
    <lineage>
        <taxon>Bacteria</taxon>
        <taxon>Bacillati</taxon>
        <taxon>Mycoplasmatota</taxon>
        <taxon>Mycoplasmoidales</taxon>
        <taxon>Metamycoplasmataceae</taxon>
        <taxon>Mesomycoplasma</taxon>
    </lineage>
</organism>
<dbReference type="AlphaFoldDB" id="C5J5Z7"/>
<accession>C5J5Z7</accession>
<dbReference type="HOGENOM" id="CLU_2494537_0_0_14"/>
<gene>
    <name evidence="1" type="ordered locus">MCJ_001970</name>
</gene>
<reference evidence="2" key="1">
    <citation type="journal article" date="2009" name="BMC Bioinformatics">
        <title>The Mycoplasma conjunctivae genome sequencing, annotation and analysis.</title>
        <authorList>
            <person name="Calderon-Copete S.P."/>
            <person name="Wigger G."/>
            <person name="Wunderlin C."/>
            <person name="Schmidheini T."/>
            <person name="Frey J."/>
            <person name="Quail M.A."/>
            <person name="Falquet L."/>
        </authorList>
    </citation>
    <scope>NUCLEOTIDE SEQUENCE [LARGE SCALE GENOMIC DNA]</scope>
    <source>
        <strain evidence="2">ATCC 25834 / NCTC 10147 / HRC/581</strain>
    </source>
</reference>